<dbReference type="PANTHER" id="PTHR30304:SF0">
    <property type="entry name" value="D-TAGATOSE-1,6-BISPHOSPHATE ALDOLASE SUBUNIT GATY-RELATED"/>
    <property type="match status" value="1"/>
</dbReference>
<feature type="binding site" evidence="2">
    <location>
        <begin position="236"/>
        <end position="239"/>
    </location>
    <ligand>
        <name>dihydroxyacetone phosphate</name>
        <dbReference type="ChEBI" id="CHEBI:57642"/>
    </ligand>
</feature>
<dbReference type="CDD" id="cd00947">
    <property type="entry name" value="TBP_aldolase_IIB"/>
    <property type="match status" value="1"/>
</dbReference>
<protein>
    <recommendedName>
        <fullName evidence="6">Fructose-bisphosphate aldolase</fullName>
    </recommendedName>
</protein>
<dbReference type="GO" id="GO:0016832">
    <property type="term" value="F:aldehyde-lyase activity"/>
    <property type="evidence" value="ECO:0007669"/>
    <property type="project" value="InterPro"/>
</dbReference>
<feature type="binding site" evidence="3">
    <location>
        <position position="136"/>
    </location>
    <ligand>
        <name>Zn(2+)</name>
        <dbReference type="ChEBI" id="CHEBI:29105"/>
        <label>2</label>
    </ligand>
</feature>
<keyword evidence="5" id="KW-1185">Reference proteome</keyword>
<sequence length="304" mass="33239">MLVKMDEILIKARKEGYGVIAVSCFSLELIKAAISAAEKKCSPVILNINLKYDFVREEQDVELFLYMARQRAMRSAVPVAINLDHGQNYQTVMRAISHGFTSVMVDASSKPYEENVTVTKEVVHAAHSIGLPVEAELGCVGMADETFVLENKYTKSAKTDPAMVKDFVEKTGVDFLAISIGNAHGPYAKNITPHIDFDLLEEIAAVTPIPLVLHGGSGTGDENLSKACKMGISKINVGTDLMETAIRKASQCYQENPNMGRINFLTNYVSGYQEGIEYYMDVFGSTGKAIPSVTPKTKCSHPES</sequence>
<gene>
    <name evidence="4" type="ORF">HMPREF9473_03342</name>
</gene>
<reference evidence="4 5" key="1">
    <citation type="submission" date="2011-08" db="EMBL/GenBank/DDBJ databases">
        <title>The Genome Sequence of Clostridium hathewayi WAL-18680.</title>
        <authorList>
            <consortium name="The Broad Institute Genome Sequencing Platform"/>
            <person name="Earl A."/>
            <person name="Ward D."/>
            <person name="Feldgarden M."/>
            <person name="Gevers D."/>
            <person name="Finegold S.M."/>
            <person name="Summanen P.H."/>
            <person name="Molitoris D.R."/>
            <person name="Song M."/>
            <person name="Daigneault M."/>
            <person name="Allen-Vercoe E."/>
            <person name="Young S.K."/>
            <person name="Zeng Q."/>
            <person name="Gargeya S."/>
            <person name="Fitzgerald M."/>
            <person name="Haas B."/>
            <person name="Abouelleil A."/>
            <person name="Alvarado L."/>
            <person name="Arachchi H.M."/>
            <person name="Berlin A."/>
            <person name="Brown A."/>
            <person name="Chapman S.B."/>
            <person name="Chen Z."/>
            <person name="Dunbar C."/>
            <person name="Freedman E."/>
            <person name="Gearin G."/>
            <person name="Gellesch M."/>
            <person name="Goldberg J."/>
            <person name="Griggs A."/>
            <person name="Gujja S."/>
            <person name="Heiman D."/>
            <person name="Howarth C."/>
            <person name="Larson L."/>
            <person name="Lui A."/>
            <person name="MacDonald P.J.P."/>
            <person name="Montmayeur A."/>
            <person name="Murphy C."/>
            <person name="Neiman D."/>
            <person name="Pearson M."/>
            <person name="Priest M."/>
            <person name="Roberts A."/>
            <person name="Saif S."/>
            <person name="Shea T."/>
            <person name="Shenoy N."/>
            <person name="Sisk P."/>
            <person name="Stolte C."/>
            <person name="Sykes S."/>
            <person name="Wortman J."/>
            <person name="Nusbaum C."/>
            <person name="Birren B."/>
        </authorList>
    </citation>
    <scope>NUCLEOTIDE SEQUENCE [LARGE SCALE GENOMIC DNA]</scope>
    <source>
        <strain evidence="4 5">WAL-18680</strain>
    </source>
</reference>
<feature type="active site" description="Proton donor" evidence="1">
    <location>
        <position position="84"/>
    </location>
</feature>
<dbReference type="GO" id="GO:0008270">
    <property type="term" value="F:zinc ion binding"/>
    <property type="evidence" value="ECO:0007669"/>
    <property type="project" value="InterPro"/>
</dbReference>
<comment type="cofactor">
    <cofactor evidence="3">
        <name>Zn(2+)</name>
        <dbReference type="ChEBI" id="CHEBI:29105"/>
    </cofactor>
    <text evidence="3">Binds 2 Zn(2+) ions per subunit. One is catalytic and the other provides a structural contribution.</text>
</comment>
<dbReference type="AlphaFoldDB" id="G5IIL4"/>
<evidence type="ECO:0000256" key="2">
    <source>
        <dbReference type="PIRSR" id="PIRSR001359-2"/>
    </source>
</evidence>
<feature type="binding site" evidence="3">
    <location>
        <position position="214"/>
    </location>
    <ligand>
        <name>Zn(2+)</name>
        <dbReference type="ChEBI" id="CHEBI:29105"/>
        <label>1</label>
        <note>catalytic</note>
    </ligand>
</feature>
<evidence type="ECO:0000313" key="5">
    <source>
        <dbReference type="Proteomes" id="UP000005384"/>
    </source>
</evidence>
<dbReference type="EMBL" id="ADLN01000092">
    <property type="protein sequence ID" value="EHI58649.1"/>
    <property type="molecule type" value="Genomic_DNA"/>
</dbReference>
<dbReference type="Gene3D" id="3.20.20.70">
    <property type="entry name" value="Aldolase class I"/>
    <property type="match status" value="1"/>
</dbReference>
<keyword evidence="3" id="KW-0479">Metal-binding</keyword>
<feature type="binding site" evidence="3">
    <location>
        <position position="106"/>
    </location>
    <ligand>
        <name>Zn(2+)</name>
        <dbReference type="ChEBI" id="CHEBI:29105"/>
        <label>2</label>
    </ligand>
</feature>
<feature type="binding site" evidence="2">
    <location>
        <begin position="215"/>
        <end position="217"/>
    </location>
    <ligand>
        <name>dihydroxyacetone phosphate</name>
        <dbReference type="ChEBI" id="CHEBI:57642"/>
    </ligand>
</feature>
<dbReference type="OrthoDB" id="9803995at2"/>
<feature type="binding site" evidence="3">
    <location>
        <position position="85"/>
    </location>
    <ligand>
        <name>Zn(2+)</name>
        <dbReference type="ChEBI" id="CHEBI:29105"/>
        <label>1</label>
        <note>catalytic</note>
    </ligand>
</feature>
<dbReference type="InterPro" id="IPR013785">
    <property type="entry name" value="Aldolase_TIM"/>
</dbReference>
<proteinExistence type="predicted"/>
<dbReference type="HOGENOM" id="CLU_040088_1_0_9"/>
<keyword evidence="3" id="KW-0862">Zinc</keyword>
<feature type="binding site" evidence="3">
    <location>
        <position position="184"/>
    </location>
    <ligand>
        <name>Zn(2+)</name>
        <dbReference type="ChEBI" id="CHEBI:29105"/>
        <label>1</label>
        <note>catalytic</note>
    </ligand>
</feature>
<dbReference type="Pfam" id="PF01116">
    <property type="entry name" value="F_bP_aldolase"/>
    <property type="match status" value="1"/>
</dbReference>
<feature type="binding site" evidence="2">
    <location>
        <position position="185"/>
    </location>
    <ligand>
        <name>dihydroxyacetone phosphate</name>
        <dbReference type="ChEBI" id="CHEBI:57642"/>
    </ligand>
</feature>
<dbReference type="PATRIC" id="fig|742737.3.peg.3321"/>
<dbReference type="GO" id="GO:0005975">
    <property type="term" value="P:carbohydrate metabolic process"/>
    <property type="evidence" value="ECO:0007669"/>
    <property type="project" value="InterPro"/>
</dbReference>
<dbReference type="RefSeq" id="WP_006781322.1">
    <property type="nucleotide sequence ID" value="NZ_CP040506.1"/>
</dbReference>
<organism evidence="4 5">
    <name type="scientific">Hungatella hathewayi WAL-18680</name>
    <dbReference type="NCBI Taxonomy" id="742737"/>
    <lineage>
        <taxon>Bacteria</taxon>
        <taxon>Bacillati</taxon>
        <taxon>Bacillota</taxon>
        <taxon>Clostridia</taxon>
        <taxon>Lachnospirales</taxon>
        <taxon>Lachnospiraceae</taxon>
        <taxon>Hungatella</taxon>
    </lineage>
</organism>
<dbReference type="PANTHER" id="PTHR30304">
    <property type="entry name" value="D-TAGATOSE-1,6-BISPHOSPHATE ALDOLASE"/>
    <property type="match status" value="1"/>
</dbReference>
<name>G5IIL4_9FIRM</name>
<dbReference type="NCBIfam" id="TIGR00167">
    <property type="entry name" value="cbbA"/>
    <property type="match status" value="1"/>
</dbReference>
<dbReference type="InterPro" id="IPR050246">
    <property type="entry name" value="Class_II_FBP_aldolase"/>
</dbReference>
<dbReference type="Proteomes" id="UP000005384">
    <property type="component" value="Unassembled WGS sequence"/>
</dbReference>
<evidence type="ECO:0008006" key="6">
    <source>
        <dbReference type="Google" id="ProtNLM"/>
    </source>
</evidence>
<evidence type="ECO:0000256" key="3">
    <source>
        <dbReference type="PIRSR" id="PIRSR001359-3"/>
    </source>
</evidence>
<dbReference type="SUPFAM" id="SSF51569">
    <property type="entry name" value="Aldolase"/>
    <property type="match status" value="1"/>
</dbReference>
<dbReference type="InterPro" id="IPR000771">
    <property type="entry name" value="FBA_II"/>
</dbReference>
<evidence type="ECO:0000256" key="1">
    <source>
        <dbReference type="PIRSR" id="PIRSR001359-1"/>
    </source>
</evidence>
<accession>G5IIL4</accession>
<dbReference type="PIRSF" id="PIRSF001359">
    <property type="entry name" value="F_bP_aldolase_II"/>
    <property type="match status" value="1"/>
</dbReference>
<comment type="caution">
    <text evidence="4">The sequence shown here is derived from an EMBL/GenBank/DDBJ whole genome shotgun (WGS) entry which is preliminary data.</text>
</comment>
<evidence type="ECO:0000313" key="4">
    <source>
        <dbReference type="EMBL" id="EHI58649.1"/>
    </source>
</evidence>